<dbReference type="PANTHER" id="PTHR30385">
    <property type="entry name" value="SIGMA FACTOR F FLAGELLAR"/>
    <property type="match status" value="1"/>
</dbReference>
<dbReference type="InterPro" id="IPR013325">
    <property type="entry name" value="RNA_pol_sigma_r2"/>
</dbReference>
<evidence type="ECO:0000313" key="7">
    <source>
        <dbReference type="EMBL" id="SUA90095.1"/>
    </source>
</evidence>
<dbReference type="NCBIfam" id="TIGR02479">
    <property type="entry name" value="FliA_WhiG"/>
    <property type="match status" value="1"/>
</dbReference>
<dbReference type="Pfam" id="PF04545">
    <property type="entry name" value="Sigma70_r4"/>
    <property type="match status" value="1"/>
</dbReference>
<dbReference type="EMBL" id="UGSJ01000001">
    <property type="protein sequence ID" value="SUA90095.1"/>
    <property type="molecule type" value="Genomic_DNA"/>
</dbReference>
<dbReference type="CDD" id="cd06171">
    <property type="entry name" value="Sigma70_r4"/>
    <property type="match status" value="1"/>
</dbReference>
<dbReference type="Gene3D" id="1.20.140.160">
    <property type="match status" value="1"/>
</dbReference>
<dbReference type="NCBIfam" id="TIGR02937">
    <property type="entry name" value="sigma70-ECF"/>
    <property type="match status" value="1"/>
</dbReference>
<protein>
    <submittedName>
        <fullName evidence="7">Sigma-F factor</fullName>
    </submittedName>
</protein>
<dbReference type="Pfam" id="PF04542">
    <property type="entry name" value="Sigma70_r2"/>
    <property type="match status" value="1"/>
</dbReference>
<sequence length="236" mass="26860">MGMPMRNAAPREAYARASAIAEQRCLMEYASIVKRVVRQLLSQACGAIAQEDMEQIGLMGLLEALRRYGEVDEAFAGYAAMRVRGAILDELRRHDWRPRTVRQDAYRARDMERSLRRSLGRDPTDAEVGQALGIDADAYRERVLAGNAEEMANLDELLDDDALAHEESPERQVVRRRCLEQALAYLDEREQRVIQLYYEFDLSLREIAGVLDVTEARVCQINKAALKKMRLALSDV</sequence>
<gene>
    <name evidence="7" type="primary">fliA_1</name>
    <name evidence="7" type="ORF">NCTC13159_01574</name>
</gene>
<evidence type="ECO:0000256" key="4">
    <source>
        <dbReference type="ARBA" id="ARBA00023163"/>
    </source>
</evidence>
<organism evidence="7 8">
    <name type="scientific">Pandoraea pulmonicola</name>
    <dbReference type="NCBI Taxonomy" id="93221"/>
    <lineage>
        <taxon>Bacteria</taxon>
        <taxon>Pseudomonadati</taxon>
        <taxon>Pseudomonadota</taxon>
        <taxon>Betaproteobacteria</taxon>
        <taxon>Burkholderiales</taxon>
        <taxon>Burkholderiaceae</taxon>
        <taxon>Pandoraea</taxon>
    </lineage>
</organism>
<dbReference type="GO" id="GO:0006352">
    <property type="term" value="P:DNA-templated transcription initiation"/>
    <property type="evidence" value="ECO:0007669"/>
    <property type="project" value="InterPro"/>
</dbReference>
<dbReference type="GO" id="GO:0016987">
    <property type="term" value="F:sigma factor activity"/>
    <property type="evidence" value="ECO:0007669"/>
    <property type="project" value="UniProtKB-KW"/>
</dbReference>
<name>A0AAJ5D021_PANPU</name>
<proteinExistence type="predicted"/>
<evidence type="ECO:0000256" key="2">
    <source>
        <dbReference type="ARBA" id="ARBA00023082"/>
    </source>
</evidence>
<dbReference type="NCBIfam" id="NF005413">
    <property type="entry name" value="PRK06986.1"/>
    <property type="match status" value="1"/>
</dbReference>
<dbReference type="PRINTS" id="PR00046">
    <property type="entry name" value="SIGMA70FCT"/>
</dbReference>
<evidence type="ECO:0000313" key="8">
    <source>
        <dbReference type="Proteomes" id="UP000254589"/>
    </source>
</evidence>
<dbReference type="Proteomes" id="UP000254589">
    <property type="component" value="Unassembled WGS sequence"/>
</dbReference>
<keyword evidence="4" id="KW-0804">Transcription</keyword>
<keyword evidence="3" id="KW-0238">DNA-binding</keyword>
<dbReference type="InterPro" id="IPR007627">
    <property type="entry name" value="RNA_pol_sigma70_r2"/>
</dbReference>
<dbReference type="SUPFAM" id="SSF88659">
    <property type="entry name" value="Sigma3 and sigma4 domains of RNA polymerase sigma factors"/>
    <property type="match status" value="2"/>
</dbReference>
<dbReference type="InterPro" id="IPR013324">
    <property type="entry name" value="RNA_pol_sigma_r3/r4-like"/>
</dbReference>
<accession>A0AAJ5D021</accession>
<feature type="domain" description="RNA polymerase sigma-70 region 2" evidence="5">
    <location>
        <begin position="28"/>
        <end position="97"/>
    </location>
</feature>
<dbReference type="InterPro" id="IPR007630">
    <property type="entry name" value="RNA_pol_sigma70_r4"/>
</dbReference>
<dbReference type="InterPro" id="IPR014284">
    <property type="entry name" value="RNA_pol_sigma-70_dom"/>
</dbReference>
<comment type="caution">
    <text evidence="7">The sequence shown here is derived from an EMBL/GenBank/DDBJ whole genome shotgun (WGS) entry which is preliminary data.</text>
</comment>
<keyword evidence="1" id="KW-0805">Transcription regulation</keyword>
<dbReference type="Gene3D" id="1.10.1740.10">
    <property type="match status" value="1"/>
</dbReference>
<evidence type="ECO:0000256" key="1">
    <source>
        <dbReference type="ARBA" id="ARBA00023015"/>
    </source>
</evidence>
<dbReference type="AlphaFoldDB" id="A0AAJ5D021"/>
<evidence type="ECO:0000259" key="6">
    <source>
        <dbReference type="Pfam" id="PF04545"/>
    </source>
</evidence>
<evidence type="ECO:0000259" key="5">
    <source>
        <dbReference type="Pfam" id="PF04542"/>
    </source>
</evidence>
<dbReference type="InterPro" id="IPR012845">
    <property type="entry name" value="RNA_pol_sigma_FliA_WhiG"/>
</dbReference>
<dbReference type="InterPro" id="IPR000943">
    <property type="entry name" value="RNA_pol_sigma70"/>
</dbReference>
<dbReference type="GO" id="GO:0003677">
    <property type="term" value="F:DNA binding"/>
    <property type="evidence" value="ECO:0007669"/>
    <property type="project" value="UniProtKB-KW"/>
</dbReference>
<dbReference type="SUPFAM" id="SSF88946">
    <property type="entry name" value="Sigma2 domain of RNA polymerase sigma factors"/>
    <property type="match status" value="1"/>
</dbReference>
<dbReference type="PANTHER" id="PTHR30385:SF7">
    <property type="entry name" value="RNA POLYMERASE SIGMA FACTOR FLIA"/>
    <property type="match status" value="1"/>
</dbReference>
<feature type="domain" description="RNA polymerase sigma-70 region 4" evidence="6">
    <location>
        <begin position="182"/>
        <end position="230"/>
    </location>
</feature>
<keyword evidence="2" id="KW-0731">Sigma factor</keyword>
<evidence type="ECO:0000256" key="3">
    <source>
        <dbReference type="ARBA" id="ARBA00023125"/>
    </source>
</evidence>
<reference evidence="7 8" key="1">
    <citation type="submission" date="2018-06" db="EMBL/GenBank/DDBJ databases">
        <authorList>
            <consortium name="Pathogen Informatics"/>
            <person name="Doyle S."/>
        </authorList>
    </citation>
    <scope>NUCLEOTIDE SEQUENCE [LARGE SCALE GENOMIC DNA]</scope>
    <source>
        <strain evidence="7 8">NCTC13159</strain>
    </source>
</reference>
<dbReference type="GO" id="GO:0003899">
    <property type="term" value="F:DNA-directed RNA polymerase activity"/>
    <property type="evidence" value="ECO:0007669"/>
    <property type="project" value="InterPro"/>
</dbReference>